<evidence type="ECO:0000256" key="2">
    <source>
        <dbReference type="SAM" id="SignalP"/>
    </source>
</evidence>
<evidence type="ECO:0000256" key="1">
    <source>
        <dbReference type="SAM" id="MobiDB-lite"/>
    </source>
</evidence>
<sequence length="162" mass="17828">MNKISLLAILFVMIVNGCGKPVTKPSTPIDNDRDGLSFLRDGAEIIDTQSFDNPGCTNQFMSKDSAKNIASAEHKLDIRRMLIEKEERVDTTTSTEGHLEITGNKGGKDTTINDNSSKTSPFLKHHPTTTFKTIEALKEAEEALKEKVAEIEAEPIILSARI</sequence>
<dbReference type="EnsemblMetazoa" id="GBRI017919-RA">
    <property type="protein sequence ID" value="GBRI017919-PA"/>
    <property type="gene ID" value="GBRI017919"/>
</dbReference>
<proteinExistence type="predicted"/>
<name>A0A1A9WFK0_9MUSC</name>
<feature type="chain" id="PRO_5008400297" evidence="2">
    <location>
        <begin position="20"/>
        <end position="162"/>
    </location>
</feature>
<organism evidence="3 4">
    <name type="scientific">Glossina brevipalpis</name>
    <dbReference type="NCBI Taxonomy" id="37001"/>
    <lineage>
        <taxon>Eukaryota</taxon>
        <taxon>Metazoa</taxon>
        <taxon>Ecdysozoa</taxon>
        <taxon>Arthropoda</taxon>
        <taxon>Hexapoda</taxon>
        <taxon>Insecta</taxon>
        <taxon>Pterygota</taxon>
        <taxon>Neoptera</taxon>
        <taxon>Endopterygota</taxon>
        <taxon>Diptera</taxon>
        <taxon>Brachycera</taxon>
        <taxon>Muscomorpha</taxon>
        <taxon>Hippoboscoidea</taxon>
        <taxon>Glossinidae</taxon>
        <taxon>Glossina</taxon>
    </lineage>
</organism>
<reference evidence="4" key="1">
    <citation type="submission" date="2014-03" db="EMBL/GenBank/DDBJ databases">
        <authorList>
            <person name="Aksoy S."/>
            <person name="Warren W."/>
            <person name="Wilson R.K."/>
        </authorList>
    </citation>
    <scope>NUCLEOTIDE SEQUENCE [LARGE SCALE GENOMIC DNA]</scope>
    <source>
        <strain evidence="4">IAEA</strain>
    </source>
</reference>
<dbReference type="AlphaFoldDB" id="A0A1A9WFK0"/>
<feature type="region of interest" description="Disordered" evidence="1">
    <location>
        <begin position="90"/>
        <end position="125"/>
    </location>
</feature>
<protein>
    <submittedName>
        <fullName evidence="3">Uncharacterized protein</fullName>
    </submittedName>
</protein>
<evidence type="ECO:0000313" key="4">
    <source>
        <dbReference type="Proteomes" id="UP000091820"/>
    </source>
</evidence>
<dbReference type="Proteomes" id="UP000091820">
    <property type="component" value="Unassembled WGS sequence"/>
</dbReference>
<reference evidence="3" key="2">
    <citation type="submission" date="2020-05" db="UniProtKB">
        <authorList>
            <consortium name="EnsemblMetazoa"/>
        </authorList>
    </citation>
    <scope>IDENTIFICATION</scope>
    <source>
        <strain evidence="3">IAEA</strain>
    </source>
</reference>
<evidence type="ECO:0000313" key="3">
    <source>
        <dbReference type="EnsemblMetazoa" id="GBRI017919-PA"/>
    </source>
</evidence>
<feature type="compositionally biased region" description="Polar residues" evidence="1">
    <location>
        <begin position="110"/>
        <end position="120"/>
    </location>
</feature>
<accession>A0A1A9WFK0</accession>
<keyword evidence="2" id="KW-0732">Signal</keyword>
<dbReference type="VEuPathDB" id="VectorBase:GBRI017919"/>
<feature type="signal peptide" evidence="2">
    <location>
        <begin position="1"/>
        <end position="19"/>
    </location>
</feature>
<keyword evidence="4" id="KW-1185">Reference proteome</keyword>